<organism evidence="1 2">
    <name type="scientific">Xanthocytophaga flava</name>
    <dbReference type="NCBI Taxonomy" id="3048013"/>
    <lineage>
        <taxon>Bacteria</taxon>
        <taxon>Pseudomonadati</taxon>
        <taxon>Bacteroidota</taxon>
        <taxon>Cytophagia</taxon>
        <taxon>Cytophagales</taxon>
        <taxon>Rhodocytophagaceae</taxon>
        <taxon>Xanthocytophaga</taxon>
    </lineage>
</organism>
<name>A0AAE3U836_9BACT</name>
<evidence type="ECO:0000313" key="2">
    <source>
        <dbReference type="Proteomes" id="UP001241110"/>
    </source>
</evidence>
<proteinExistence type="predicted"/>
<dbReference type="EMBL" id="JASJOS010000003">
    <property type="protein sequence ID" value="MDJ1480259.1"/>
    <property type="molecule type" value="Genomic_DNA"/>
</dbReference>
<comment type="caution">
    <text evidence="1">The sequence shown here is derived from an EMBL/GenBank/DDBJ whole genome shotgun (WGS) entry which is preliminary data.</text>
</comment>
<accession>A0AAE3U836</accession>
<dbReference type="AlphaFoldDB" id="A0AAE3U836"/>
<reference evidence="1" key="1">
    <citation type="submission" date="2023-05" db="EMBL/GenBank/DDBJ databases">
        <authorList>
            <person name="Zhang X."/>
        </authorList>
    </citation>
    <scope>NUCLEOTIDE SEQUENCE</scope>
    <source>
        <strain evidence="1">YF14B1</strain>
    </source>
</reference>
<dbReference type="Proteomes" id="UP001241110">
    <property type="component" value="Unassembled WGS sequence"/>
</dbReference>
<gene>
    <name evidence="1" type="ORF">QNI16_07170</name>
</gene>
<protein>
    <submittedName>
        <fullName evidence="1">Uncharacterized protein</fullName>
    </submittedName>
</protein>
<sequence>MQVTFQEDTIKLTLEPVMLQALTEAISEKAQDIESRVDYNYRAFSTKFGYTEIATLRDLKRLHQVLSKKLENSIFQKKPKVTISLQVSYVYLLHEQIVFSFDNPFLQSVIDQLDHSIKSYRLADQMQLR</sequence>
<evidence type="ECO:0000313" key="1">
    <source>
        <dbReference type="EMBL" id="MDJ1480259.1"/>
    </source>
</evidence>
<dbReference type="RefSeq" id="WP_313976831.1">
    <property type="nucleotide sequence ID" value="NZ_JASJOS010000003.1"/>
</dbReference>